<organism evidence="2 3">
    <name type="scientific">Albimonas donghaensis</name>
    <dbReference type="NCBI Taxonomy" id="356660"/>
    <lineage>
        <taxon>Bacteria</taxon>
        <taxon>Pseudomonadati</taxon>
        <taxon>Pseudomonadota</taxon>
        <taxon>Alphaproteobacteria</taxon>
        <taxon>Rhodobacterales</taxon>
        <taxon>Paracoccaceae</taxon>
        <taxon>Albimonas</taxon>
    </lineage>
</organism>
<feature type="transmembrane region" description="Helical" evidence="1">
    <location>
        <begin position="26"/>
        <end position="44"/>
    </location>
</feature>
<name>A0A1H2WGK5_9RHOB</name>
<feature type="transmembrane region" description="Helical" evidence="1">
    <location>
        <begin position="56"/>
        <end position="74"/>
    </location>
</feature>
<evidence type="ECO:0000313" key="3">
    <source>
        <dbReference type="Proteomes" id="UP000199118"/>
    </source>
</evidence>
<keyword evidence="1" id="KW-1133">Transmembrane helix</keyword>
<dbReference type="RefSeq" id="WP_092680631.1">
    <property type="nucleotide sequence ID" value="NZ_FNMZ01000002.1"/>
</dbReference>
<keyword evidence="1" id="KW-0812">Transmembrane</keyword>
<feature type="transmembrane region" description="Helical" evidence="1">
    <location>
        <begin position="133"/>
        <end position="158"/>
    </location>
</feature>
<dbReference type="AlphaFoldDB" id="A0A1H2WGK5"/>
<sequence>MPHDPSRGPRAASAASARETYASSRLLVAVLSGALGLAAVQLHLSFVPADPFESQQGLYFAGGASGLWAGWAVMARGFGRGLRAQVFGAISAVFAAALALSLAGGVGSVLNTYSFGAFGTVDELLHHLLAKSVATGTAIAGSPALFPAALAALATALLGDLAHRLWDEPRIEPIH</sequence>
<reference evidence="2 3" key="1">
    <citation type="submission" date="2016-10" db="EMBL/GenBank/DDBJ databases">
        <authorList>
            <person name="de Groot N.N."/>
        </authorList>
    </citation>
    <scope>NUCLEOTIDE SEQUENCE [LARGE SCALE GENOMIC DNA]</scope>
    <source>
        <strain evidence="2 3">DSM 17890</strain>
    </source>
</reference>
<evidence type="ECO:0000256" key="1">
    <source>
        <dbReference type="SAM" id="Phobius"/>
    </source>
</evidence>
<protein>
    <submittedName>
        <fullName evidence="2">Uncharacterized protein</fullName>
    </submittedName>
</protein>
<gene>
    <name evidence="2" type="ORF">SAMN05444336_102373</name>
</gene>
<keyword evidence="1" id="KW-0472">Membrane</keyword>
<dbReference type="EMBL" id="FNMZ01000002">
    <property type="protein sequence ID" value="SDW79648.1"/>
    <property type="molecule type" value="Genomic_DNA"/>
</dbReference>
<evidence type="ECO:0000313" key="2">
    <source>
        <dbReference type="EMBL" id="SDW79648.1"/>
    </source>
</evidence>
<keyword evidence="3" id="KW-1185">Reference proteome</keyword>
<feature type="transmembrane region" description="Helical" evidence="1">
    <location>
        <begin position="86"/>
        <end position="113"/>
    </location>
</feature>
<proteinExistence type="predicted"/>
<dbReference type="Proteomes" id="UP000199118">
    <property type="component" value="Unassembled WGS sequence"/>
</dbReference>
<dbReference type="STRING" id="356660.SAMN05444336_102373"/>
<accession>A0A1H2WGK5</accession>